<gene>
    <name evidence="2" type="ORF">CDSM653_02201</name>
</gene>
<dbReference type="Pfam" id="PF26593">
    <property type="entry name" value="TraC-like"/>
    <property type="match status" value="1"/>
</dbReference>
<dbReference type="EMBL" id="ABXP02000115">
    <property type="protein sequence ID" value="KKC28815.1"/>
    <property type="molecule type" value="Genomic_DNA"/>
</dbReference>
<reference evidence="2 3" key="1">
    <citation type="submission" date="2008-07" db="EMBL/GenBank/DDBJ databases">
        <authorList>
            <person name="Gonzalez J."/>
            <person name="Sokolova T."/>
            <person name="Ferriera S."/>
            <person name="Johnson J."/>
            <person name="Kravitz S."/>
            <person name="Beeson K."/>
            <person name="Sutton G."/>
            <person name="Rogers Y.-H."/>
            <person name="Friedman R."/>
            <person name="Frazier M."/>
            <person name="Venter J.C."/>
        </authorList>
    </citation>
    <scope>NUCLEOTIDE SEQUENCE [LARGE SCALE GENOMIC DNA]</scope>
    <source>
        <strain evidence="2 3">DSM 12653</strain>
    </source>
</reference>
<name>B7R6F2_9THEO</name>
<evidence type="ECO:0000313" key="2">
    <source>
        <dbReference type="EMBL" id="KKC28815.1"/>
    </source>
</evidence>
<dbReference type="AlphaFoldDB" id="B7R6F2"/>
<evidence type="ECO:0000313" key="3">
    <source>
        <dbReference type="Proteomes" id="UP000010146"/>
    </source>
</evidence>
<organism evidence="2 3">
    <name type="scientific">Caldanaerobacter subterraneus subsp. pacificus DSM 12653</name>
    <dbReference type="NCBI Taxonomy" id="391606"/>
    <lineage>
        <taxon>Bacteria</taxon>
        <taxon>Bacillati</taxon>
        <taxon>Bacillota</taxon>
        <taxon>Clostridia</taxon>
        <taxon>Thermoanaerobacterales</taxon>
        <taxon>Thermoanaerobacteraceae</taxon>
        <taxon>Caldanaerobacter</taxon>
    </lineage>
</organism>
<reference evidence="3" key="3">
    <citation type="submission" date="2015-02" db="EMBL/GenBank/DDBJ databases">
        <title>Genome analysis of three genomes within the thermophilic hydrogenogenic bacterial species Caldanaerobacter subterraneus.</title>
        <authorList>
            <person name="Sant'Anna F.H."/>
            <person name="Lebedinsky A."/>
            <person name="Sokolova T."/>
            <person name="Robb F.T."/>
            <person name="Gonzalez J.M."/>
        </authorList>
    </citation>
    <scope>NUCLEOTIDE SEQUENCE [LARGE SCALE GENOMIC DNA]</scope>
    <source>
        <strain evidence="3">DSM 12653</strain>
    </source>
</reference>
<proteinExistence type="predicted"/>
<feature type="domain" description="TraC-like" evidence="1">
    <location>
        <begin position="56"/>
        <end position="162"/>
    </location>
</feature>
<evidence type="ECO:0000259" key="1">
    <source>
        <dbReference type="Pfam" id="PF26593"/>
    </source>
</evidence>
<accession>B7R6F2</accession>
<comment type="caution">
    <text evidence="2">The sequence shown here is derived from an EMBL/GenBank/DDBJ whole genome shotgun (WGS) entry which is preliminary data.</text>
</comment>
<reference evidence="2 3" key="2">
    <citation type="journal article" date="2015" name="BMC Genomics">
        <title>Analysis of three genomes within the thermophilic bacterial species Caldanaerobacter subterraneus with a focus on carbon monoxide dehydrogenase evolution and hydrolase diversity.</title>
        <authorList>
            <person name="Sant'Anna F.H."/>
            <person name="Lebedinsky A.V."/>
            <person name="Sokolova T.G."/>
            <person name="Robb F.T."/>
            <person name="Gonzalez J.M."/>
        </authorList>
    </citation>
    <scope>NUCLEOTIDE SEQUENCE [LARGE SCALE GENOMIC DNA]</scope>
    <source>
        <strain evidence="2 3">DSM 12653</strain>
    </source>
</reference>
<dbReference type="InterPro" id="IPR058596">
    <property type="entry name" value="TraC-like_dom"/>
</dbReference>
<protein>
    <recommendedName>
        <fullName evidence="1">TraC-like domain-containing protein</fullName>
    </recommendedName>
</protein>
<dbReference type="Proteomes" id="UP000010146">
    <property type="component" value="Unassembled WGS sequence"/>
</dbReference>
<sequence>MEQKAEKIPLCAGRVYELIGIFKKEKASGKDKTKIEEQKRKAVQEWLPVKDVAEDMILLKDGRYVCVLKVMPLNMSLKSENEKKRIIQTVYEALNGFKESMQIFSIGRPVDLDSYISYLQTKSKEETSIIKKRLLQEYMKYVASIVTSGEAIERRFFIMLSGKEKEELKAKAHELANNLEKSGLKVELAQDQDIIDLLFSFSHPSQAAFERAPLFSGPYLPPMYS</sequence>